<evidence type="ECO:0000313" key="3">
    <source>
        <dbReference type="EMBL" id="OGL46626.1"/>
    </source>
</evidence>
<reference evidence="3 4" key="1">
    <citation type="journal article" date="2016" name="Nat. Commun.">
        <title>Thousands of microbial genomes shed light on interconnected biogeochemical processes in an aquifer system.</title>
        <authorList>
            <person name="Anantharaman K."/>
            <person name="Brown C.T."/>
            <person name="Hug L.A."/>
            <person name="Sharon I."/>
            <person name="Castelle C.J."/>
            <person name="Probst A.J."/>
            <person name="Thomas B.C."/>
            <person name="Singh A."/>
            <person name="Wilkins M.J."/>
            <person name="Karaoz U."/>
            <person name="Brodie E.L."/>
            <person name="Williams K.H."/>
            <person name="Hubbard S.S."/>
            <person name="Banfield J.F."/>
        </authorList>
    </citation>
    <scope>NUCLEOTIDE SEQUENCE [LARGE SCALE GENOMIC DNA]</scope>
</reference>
<dbReference type="InterPro" id="IPR006680">
    <property type="entry name" value="Amidohydro-rel"/>
</dbReference>
<proteinExistence type="predicted"/>
<evidence type="ECO:0000256" key="1">
    <source>
        <dbReference type="ARBA" id="ARBA00023239"/>
    </source>
</evidence>
<evidence type="ECO:0000259" key="2">
    <source>
        <dbReference type="Pfam" id="PF04909"/>
    </source>
</evidence>
<dbReference type="GO" id="GO:0016787">
    <property type="term" value="F:hydrolase activity"/>
    <property type="evidence" value="ECO:0007669"/>
    <property type="project" value="InterPro"/>
</dbReference>
<dbReference type="Proteomes" id="UP000179266">
    <property type="component" value="Unassembled WGS sequence"/>
</dbReference>
<dbReference type="InterPro" id="IPR032466">
    <property type="entry name" value="Metal_Hydrolase"/>
</dbReference>
<evidence type="ECO:0000313" key="4">
    <source>
        <dbReference type="Proteomes" id="UP000179266"/>
    </source>
</evidence>
<dbReference type="CDD" id="cd01292">
    <property type="entry name" value="metallo-dependent_hydrolases"/>
    <property type="match status" value="1"/>
</dbReference>
<dbReference type="SUPFAM" id="SSF51556">
    <property type="entry name" value="Metallo-dependent hydrolases"/>
    <property type="match status" value="1"/>
</dbReference>
<protein>
    <recommendedName>
        <fullName evidence="2">Amidohydrolase-related domain-containing protein</fullName>
    </recommendedName>
</protein>
<dbReference type="Gene3D" id="3.20.20.140">
    <property type="entry name" value="Metal-dependent hydrolases"/>
    <property type="match status" value="1"/>
</dbReference>
<dbReference type="PANTHER" id="PTHR21240">
    <property type="entry name" value="2-AMINO-3-CARBOXYLMUCONATE-6-SEMIALDEHYDE DECARBOXYLASE"/>
    <property type="match status" value="1"/>
</dbReference>
<comment type="caution">
    <text evidence="3">The sequence shown here is derived from an EMBL/GenBank/DDBJ whole genome shotgun (WGS) entry which is preliminary data.</text>
</comment>
<gene>
    <name evidence="3" type="ORF">A2161_10480</name>
</gene>
<keyword evidence="1" id="KW-0456">Lyase</keyword>
<sequence length="299" mass="34375">MIVDFHVHIAIENQGMWTPEVWELVRKHYPDKYNDIQRYGQDPNLFRTYLESQGIQKCVLLAEDSNQTGLVPNDYILEYCEQEPDFYIPFLAMNPNKTGSLLNRPEQFRKNVAFCCELLQWLAEKGFRGIKDYGSYNHIPFGTEHMYPFYEKAAELNLPVLFHTGESIFDSEKSKMFASPEGLENLAIKIPGLSIIIGHCGSGKYFPVAYRLAKKYPNIYLEFSGVPPHLIKKHFFDKELDLNMIPDKLIFGSDYPALPNGLDGIKKNIETCKNLADQNILTRKSLDGLLGLNAMKFFK</sequence>
<dbReference type="Pfam" id="PF04909">
    <property type="entry name" value="Amidohydro_2"/>
    <property type="match status" value="1"/>
</dbReference>
<name>A0A1F7RYH8_9BACT</name>
<dbReference type="InterPro" id="IPR032465">
    <property type="entry name" value="ACMSD"/>
</dbReference>
<feature type="domain" description="Amidohydrolase-related" evidence="2">
    <location>
        <begin position="3"/>
        <end position="298"/>
    </location>
</feature>
<organism evidence="3 4">
    <name type="scientific">Candidatus Schekmanbacteria bacterium RBG_13_48_7</name>
    <dbReference type="NCBI Taxonomy" id="1817878"/>
    <lineage>
        <taxon>Bacteria</taxon>
        <taxon>Candidatus Schekmaniibacteriota</taxon>
    </lineage>
</organism>
<dbReference type="AlphaFoldDB" id="A0A1F7RYH8"/>
<dbReference type="EMBL" id="MGDD01000120">
    <property type="protein sequence ID" value="OGL46626.1"/>
    <property type="molecule type" value="Genomic_DNA"/>
</dbReference>
<dbReference type="GO" id="GO:0016831">
    <property type="term" value="F:carboxy-lyase activity"/>
    <property type="evidence" value="ECO:0007669"/>
    <property type="project" value="InterPro"/>
</dbReference>
<accession>A0A1F7RYH8</accession>